<accession>A0A517SYV1</accession>
<evidence type="ECO:0000313" key="1">
    <source>
        <dbReference type="EMBL" id="QDT61329.1"/>
    </source>
</evidence>
<dbReference type="Proteomes" id="UP000315003">
    <property type="component" value="Chromosome"/>
</dbReference>
<sequence>MASFDHARFLTLSRFEAIGFGENWWRSTIERVIRPIELRQAVLLPDRLTFGRRLSFEGRPFKPRSGVKVSVSFFSAAGWGGGRTS</sequence>
<reference evidence="1 2" key="1">
    <citation type="submission" date="2019-02" db="EMBL/GenBank/DDBJ databases">
        <title>Deep-cultivation of Planctomycetes and their phenomic and genomic characterization uncovers novel biology.</title>
        <authorList>
            <person name="Wiegand S."/>
            <person name="Jogler M."/>
            <person name="Boedeker C."/>
            <person name="Pinto D."/>
            <person name="Vollmers J."/>
            <person name="Rivas-Marin E."/>
            <person name="Kohn T."/>
            <person name="Peeters S.H."/>
            <person name="Heuer A."/>
            <person name="Rast P."/>
            <person name="Oberbeckmann S."/>
            <person name="Bunk B."/>
            <person name="Jeske O."/>
            <person name="Meyerdierks A."/>
            <person name="Storesund J.E."/>
            <person name="Kallscheuer N."/>
            <person name="Luecker S."/>
            <person name="Lage O.M."/>
            <person name="Pohl T."/>
            <person name="Merkel B.J."/>
            <person name="Hornburger P."/>
            <person name="Mueller R.-W."/>
            <person name="Bruemmer F."/>
            <person name="Labrenz M."/>
            <person name="Spormann A.M."/>
            <person name="Op den Camp H."/>
            <person name="Overmann J."/>
            <person name="Amann R."/>
            <person name="Jetten M.S.M."/>
            <person name="Mascher T."/>
            <person name="Medema M.H."/>
            <person name="Devos D.P."/>
            <person name="Kaster A.-K."/>
            <person name="Ovreas L."/>
            <person name="Rohde M."/>
            <person name="Galperin M.Y."/>
            <person name="Jogler C."/>
        </authorList>
    </citation>
    <scope>NUCLEOTIDE SEQUENCE [LARGE SCALE GENOMIC DNA]</scope>
    <source>
        <strain evidence="1 2">SV_7m_r</strain>
    </source>
</reference>
<keyword evidence="2" id="KW-1185">Reference proteome</keyword>
<dbReference type="EMBL" id="CP036272">
    <property type="protein sequence ID" value="QDT61329.1"/>
    <property type="molecule type" value="Genomic_DNA"/>
</dbReference>
<organism evidence="1 2">
    <name type="scientific">Stieleria bergensis</name>
    <dbReference type="NCBI Taxonomy" id="2528025"/>
    <lineage>
        <taxon>Bacteria</taxon>
        <taxon>Pseudomonadati</taxon>
        <taxon>Planctomycetota</taxon>
        <taxon>Planctomycetia</taxon>
        <taxon>Pirellulales</taxon>
        <taxon>Pirellulaceae</taxon>
        <taxon>Stieleria</taxon>
    </lineage>
</organism>
<gene>
    <name evidence="1" type="ORF">SV7mr_38640</name>
</gene>
<protein>
    <submittedName>
        <fullName evidence="1">Uncharacterized protein</fullName>
    </submittedName>
</protein>
<dbReference type="AlphaFoldDB" id="A0A517SYV1"/>
<proteinExistence type="predicted"/>
<evidence type="ECO:0000313" key="2">
    <source>
        <dbReference type="Proteomes" id="UP000315003"/>
    </source>
</evidence>
<name>A0A517SYV1_9BACT</name>